<evidence type="ECO:0000313" key="8">
    <source>
        <dbReference type="EMBL" id="OJJ51696.1"/>
    </source>
</evidence>
<keyword evidence="5" id="KW-0539">Nucleus</keyword>
<dbReference type="GO" id="GO:0000981">
    <property type="term" value="F:DNA-binding transcription factor activity, RNA polymerase II-specific"/>
    <property type="evidence" value="ECO:0007669"/>
    <property type="project" value="InterPro"/>
</dbReference>
<evidence type="ECO:0000256" key="4">
    <source>
        <dbReference type="ARBA" id="ARBA00023163"/>
    </source>
</evidence>
<dbReference type="SMART" id="SM00066">
    <property type="entry name" value="GAL4"/>
    <property type="match status" value="1"/>
</dbReference>
<keyword evidence="2" id="KW-0805">Transcription regulation</keyword>
<comment type="subcellular location">
    <subcellularLocation>
        <location evidence="1">Nucleus</location>
    </subcellularLocation>
</comment>
<keyword evidence="4" id="KW-0804">Transcription</keyword>
<dbReference type="GO" id="GO:0003677">
    <property type="term" value="F:DNA binding"/>
    <property type="evidence" value="ECO:0007669"/>
    <property type="project" value="UniProtKB-KW"/>
</dbReference>
<dbReference type="RefSeq" id="XP_022586206.1">
    <property type="nucleotide sequence ID" value="XM_022721417.1"/>
</dbReference>
<feature type="compositionally biased region" description="Low complexity" evidence="6">
    <location>
        <begin position="167"/>
        <end position="181"/>
    </location>
</feature>
<proteinExistence type="predicted"/>
<evidence type="ECO:0000256" key="2">
    <source>
        <dbReference type="ARBA" id="ARBA00023015"/>
    </source>
</evidence>
<sequence>MPLAATRPTGPEKPAKRRNVISRGRTGCLTCRRRRLRCDEAKPSCNNCKRTNLECEGYAQRIAFRDQTSLVVQRAQSKSSKKARQSDTKGKSDGASHGTRAPTDGVNVDRRGSGTPASSHSADGVLNIIAWNSVDSYATVPRESRSQDVPSDSEESYAHQDDATARSSSSSSPEYIPSPESGVSNASMSLMGAFEFPEDYTYYEYSISRSFASLNRVFQASDILKSEPMSSHVYDAAMALAALNLSTMEVYPRGSMHLRRHAFHHSLKAVQGIRVDLASPRTATGLVRSTDVDTSFSLFATIMLLSNFELQRGCLLSWRSHMRGAASCLAGWYKDIAKKTAGMLMIKSFARMALLLRLYNQDYSVTTSDIMPSKLADWLNMLLRRSTQMQDRLLLLVEEVTLLEIQKRQEPALDEKWTLQSAVLLANLDAWWKDLSASERPEDDLSSGAYLTISSLDPSTGTPSLLRVPSLSFPHSSDPCAAAVNYAAYLCTGMRARTRYVPGLGRLLPPDAEEVALTICRIAAGISPVLFGQAFTYSYGMLPSVVGAYRWSSNTGLREWVKDWLRRYQGSREGIWNVSQTLRILAAMEQAEQAESPSITWQLVTARVVDEEQDPSPDLEETDSSRKRFKLMIRKKTQEGADCTNIITIE</sequence>
<keyword evidence="9" id="KW-1185">Reference proteome</keyword>
<evidence type="ECO:0000259" key="7">
    <source>
        <dbReference type="PROSITE" id="PS50048"/>
    </source>
</evidence>
<dbReference type="PANTHER" id="PTHR37534:SF46">
    <property type="entry name" value="ZN(II)2CYS6 TRANSCRIPTION FACTOR (EUROFUNG)"/>
    <property type="match status" value="1"/>
</dbReference>
<dbReference type="PROSITE" id="PS50048">
    <property type="entry name" value="ZN2_CY6_FUNGAL_2"/>
    <property type="match status" value="1"/>
</dbReference>
<dbReference type="InterPro" id="IPR036864">
    <property type="entry name" value="Zn2-C6_fun-type_DNA-bd_sf"/>
</dbReference>
<accession>A0A1L9SX12</accession>
<feature type="region of interest" description="Disordered" evidence="6">
    <location>
        <begin position="73"/>
        <end position="120"/>
    </location>
</feature>
<dbReference type="STRING" id="1073090.A0A1L9SX12"/>
<dbReference type="GO" id="GO:0008270">
    <property type="term" value="F:zinc ion binding"/>
    <property type="evidence" value="ECO:0007669"/>
    <property type="project" value="InterPro"/>
</dbReference>
<feature type="domain" description="Zn(2)-C6 fungal-type" evidence="7">
    <location>
        <begin position="27"/>
        <end position="55"/>
    </location>
</feature>
<dbReference type="PANTHER" id="PTHR37534">
    <property type="entry name" value="TRANSCRIPTIONAL ACTIVATOR PROTEIN UGA3"/>
    <property type="match status" value="1"/>
</dbReference>
<dbReference type="GeneID" id="34607882"/>
<reference evidence="9" key="1">
    <citation type="journal article" date="2017" name="Genome Biol.">
        <title>Comparative genomics reveals high biological diversity and specific adaptations in the industrially and medically important fungal genus Aspergillus.</title>
        <authorList>
            <person name="de Vries R.P."/>
            <person name="Riley R."/>
            <person name="Wiebenga A."/>
            <person name="Aguilar-Osorio G."/>
            <person name="Amillis S."/>
            <person name="Uchima C.A."/>
            <person name="Anderluh G."/>
            <person name="Asadollahi M."/>
            <person name="Askin M."/>
            <person name="Barry K."/>
            <person name="Battaglia E."/>
            <person name="Bayram O."/>
            <person name="Benocci T."/>
            <person name="Braus-Stromeyer S.A."/>
            <person name="Caldana C."/>
            <person name="Canovas D."/>
            <person name="Cerqueira G.C."/>
            <person name="Chen F."/>
            <person name="Chen W."/>
            <person name="Choi C."/>
            <person name="Clum A."/>
            <person name="Dos Santos R.A."/>
            <person name="Damasio A.R."/>
            <person name="Diallinas G."/>
            <person name="Emri T."/>
            <person name="Fekete E."/>
            <person name="Flipphi M."/>
            <person name="Freyberg S."/>
            <person name="Gallo A."/>
            <person name="Gournas C."/>
            <person name="Habgood R."/>
            <person name="Hainaut M."/>
            <person name="Harispe M.L."/>
            <person name="Henrissat B."/>
            <person name="Hilden K.S."/>
            <person name="Hope R."/>
            <person name="Hossain A."/>
            <person name="Karabika E."/>
            <person name="Karaffa L."/>
            <person name="Karanyi Z."/>
            <person name="Krasevec N."/>
            <person name="Kuo A."/>
            <person name="Kusch H."/>
            <person name="LaButti K."/>
            <person name="Lagendijk E.L."/>
            <person name="Lapidus A."/>
            <person name="Levasseur A."/>
            <person name="Lindquist E."/>
            <person name="Lipzen A."/>
            <person name="Logrieco A.F."/>
            <person name="MacCabe A."/>
            <person name="Maekelae M.R."/>
            <person name="Malavazi I."/>
            <person name="Melin P."/>
            <person name="Meyer V."/>
            <person name="Mielnichuk N."/>
            <person name="Miskei M."/>
            <person name="Molnar A.P."/>
            <person name="Mule G."/>
            <person name="Ngan C.Y."/>
            <person name="Orejas M."/>
            <person name="Orosz E."/>
            <person name="Ouedraogo J.P."/>
            <person name="Overkamp K.M."/>
            <person name="Park H.-S."/>
            <person name="Perrone G."/>
            <person name="Piumi F."/>
            <person name="Punt P.J."/>
            <person name="Ram A.F."/>
            <person name="Ramon A."/>
            <person name="Rauscher S."/>
            <person name="Record E."/>
            <person name="Riano-Pachon D.M."/>
            <person name="Robert V."/>
            <person name="Roehrig J."/>
            <person name="Ruller R."/>
            <person name="Salamov A."/>
            <person name="Salih N.S."/>
            <person name="Samson R.A."/>
            <person name="Sandor E."/>
            <person name="Sanguinetti M."/>
            <person name="Schuetze T."/>
            <person name="Sepcic K."/>
            <person name="Shelest E."/>
            <person name="Sherlock G."/>
            <person name="Sophianopoulou V."/>
            <person name="Squina F.M."/>
            <person name="Sun H."/>
            <person name="Susca A."/>
            <person name="Todd R.B."/>
            <person name="Tsang A."/>
            <person name="Unkles S.E."/>
            <person name="van de Wiele N."/>
            <person name="van Rossen-Uffink D."/>
            <person name="Oliveira J.V."/>
            <person name="Vesth T.C."/>
            <person name="Visser J."/>
            <person name="Yu J.-H."/>
            <person name="Zhou M."/>
            <person name="Andersen M.R."/>
            <person name="Archer D.B."/>
            <person name="Baker S.E."/>
            <person name="Benoit I."/>
            <person name="Brakhage A.A."/>
            <person name="Braus G.H."/>
            <person name="Fischer R."/>
            <person name="Frisvad J.C."/>
            <person name="Goldman G.H."/>
            <person name="Houbraken J."/>
            <person name="Oakley B."/>
            <person name="Pocsi I."/>
            <person name="Scazzocchio C."/>
            <person name="Seiboth B."/>
            <person name="vanKuyk P.A."/>
            <person name="Wortman J."/>
            <person name="Dyer P.S."/>
            <person name="Grigoriev I.V."/>
        </authorList>
    </citation>
    <scope>NUCLEOTIDE SEQUENCE [LARGE SCALE GENOMIC DNA]</scope>
    <source>
        <strain evidence="9">CBS 506.65</strain>
    </source>
</reference>
<name>A0A1L9SX12_9EURO</name>
<dbReference type="SUPFAM" id="SSF57701">
    <property type="entry name" value="Zn2/Cys6 DNA-binding domain"/>
    <property type="match status" value="1"/>
</dbReference>
<keyword evidence="3" id="KW-0238">DNA-binding</keyword>
<organism evidence="8 9">
    <name type="scientific">Penicilliopsis zonata CBS 506.65</name>
    <dbReference type="NCBI Taxonomy" id="1073090"/>
    <lineage>
        <taxon>Eukaryota</taxon>
        <taxon>Fungi</taxon>
        <taxon>Dikarya</taxon>
        <taxon>Ascomycota</taxon>
        <taxon>Pezizomycotina</taxon>
        <taxon>Eurotiomycetes</taxon>
        <taxon>Eurotiomycetidae</taxon>
        <taxon>Eurotiales</taxon>
        <taxon>Aspergillaceae</taxon>
        <taxon>Penicilliopsis</taxon>
    </lineage>
</organism>
<dbReference type="EMBL" id="KV878336">
    <property type="protein sequence ID" value="OJJ51696.1"/>
    <property type="molecule type" value="Genomic_DNA"/>
</dbReference>
<feature type="region of interest" description="Disordered" evidence="6">
    <location>
        <begin position="1"/>
        <end position="21"/>
    </location>
</feature>
<dbReference type="VEuPathDB" id="FungiDB:ASPZODRAFT_12510"/>
<gene>
    <name evidence="8" type="ORF">ASPZODRAFT_12510</name>
</gene>
<evidence type="ECO:0000256" key="1">
    <source>
        <dbReference type="ARBA" id="ARBA00004123"/>
    </source>
</evidence>
<evidence type="ECO:0000256" key="3">
    <source>
        <dbReference type="ARBA" id="ARBA00023125"/>
    </source>
</evidence>
<feature type="compositionally biased region" description="Basic and acidic residues" evidence="6">
    <location>
        <begin position="84"/>
        <end position="94"/>
    </location>
</feature>
<dbReference type="InterPro" id="IPR001138">
    <property type="entry name" value="Zn2Cys6_DnaBD"/>
</dbReference>
<evidence type="ECO:0000256" key="6">
    <source>
        <dbReference type="SAM" id="MobiDB-lite"/>
    </source>
</evidence>
<evidence type="ECO:0000313" key="9">
    <source>
        <dbReference type="Proteomes" id="UP000184188"/>
    </source>
</evidence>
<dbReference type="Proteomes" id="UP000184188">
    <property type="component" value="Unassembled WGS sequence"/>
</dbReference>
<protein>
    <recommendedName>
        <fullName evidence="7">Zn(2)-C6 fungal-type domain-containing protein</fullName>
    </recommendedName>
</protein>
<feature type="region of interest" description="Disordered" evidence="6">
    <location>
        <begin position="141"/>
        <end position="182"/>
    </location>
</feature>
<dbReference type="GO" id="GO:0005634">
    <property type="term" value="C:nucleus"/>
    <property type="evidence" value="ECO:0007669"/>
    <property type="project" value="UniProtKB-SubCell"/>
</dbReference>
<dbReference type="Pfam" id="PF00172">
    <property type="entry name" value="Zn_clus"/>
    <property type="match status" value="1"/>
</dbReference>
<dbReference type="InterPro" id="IPR021858">
    <property type="entry name" value="Fun_TF"/>
</dbReference>
<dbReference type="AlphaFoldDB" id="A0A1L9SX12"/>
<dbReference type="PROSITE" id="PS00463">
    <property type="entry name" value="ZN2_CY6_FUNGAL_1"/>
    <property type="match status" value="1"/>
</dbReference>
<dbReference type="Gene3D" id="4.10.240.10">
    <property type="entry name" value="Zn(2)-C6 fungal-type DNA-binding domain"/>
    <property type="match status" value="1"/>
</dbReference>
<dbReference type="Pfam" id="PF11951">
    <property type="entry name" value="Fungal_trans_2"/>
    <property type="match status" value="1"/>
</dbReference>
<dbReference type="OrthoDB" id="5126878at2759"/>
<evidence type="ECO:0000256" key="5">
    <source>
        <dbReference type="ARBA" id="ARBA00023242"/>
    </source>
</evidence>